<proteinExistence type="predicted"/>
<accession>A0A645CR54</accession>
<comment type="caution">
    <text evidence="1">The sequence shown here is derived from an EMBL/GenBank/DDBJ whole genome shotgun (WGS) entry which is preliminary data.</text>
</comment>
<protein>
    <submittedName>
        <fullName evidence="1">Uncharacterized protein</fullName>
    </submittedName>
</protein>
<name>A0A645CR54_9ZZZZ</name>
<dbReference type="AlphaFoldDB" id="A0A645CR54"/>
<gene>
    <name evidence="1" type="ORF">SDC9_126436</name>
</gene>
<sequence>MCKQAKVFYLKRVSILSVFILSAIMLLFNASGSLIGTAHEFQYYIADGKSEHAWKLLTPNAKKVIDKGSLTSMETAVEMFKKCGLKSPPVEGIGFFNAKLTGSREAIYFHRRIGGWRVEYIEPITPDQIPAP</sequence>
<dbReference type="EMBL" id="VSSQ01029319">
    <property type="protein sequence ID" value="MPM79403.1"/>
    <property type="molecule type" value="Genomic_DNA"/>
</dbReference>
<organism evidence="1">
    <name type="scientific">bioreactor metagenome</name>
    <dbReference type="NCBI Taxonomy" id="1076179"/>
    <lineage>
        <taxon>unclassified sequences</taxon>
        <taxon>metagenomes</taxon>
        <taxon>ecological metagenomes</taxon>
    </lineage>
</organism>
<reference evidence="1" key="1">
    <citation type="submission" date="2019-08" db="EMBL/GenBank/DDBJ databases">
        <authorList>
            <person name="Kucharzyk K."/>
            <person name="Murdoch R.W."/>
            <person name="Higgins S."/>
            <person name="Loffler F."/>
        </authorList>
    </citation>
    <scope>NUCLEOTIDE SEQUENCE</scope>
</reference>
<evidence type="ECO:0000313" key="1">
    <source>
        <dbReference type="EMBL" id="MPM79403.1"/>
    </source>
</evidence>